<reference evidence="1" key="1">
    <citation type="journal article" date="2023" name="G3 (Bethesda)">
        <title>A reference genome for the long-term kleptoplast-retaining sea slug Elysia crispata morphotype clarki.</title>
        <authorList>
            <person name="Eastman K.E."/>
            <person name="Pendleton A.L."/>
            <person name="Shaikh M.A."/>
            <person name="Suttiyut T."/>
            <person name="Ogas R."/>
            <person name="Tomko P."/>
            <person name="Gavelis G."/>
            <person name="Widhalm J.R."/>
            <person name="Wisecaver J.H."/>
        </authorList>
    </citation>
    <scope>NUCLEOTIDE SEQUENCE</scope>
    <source>
        <strain evidence="1">ECLA1</strain>
    </source>
</reference>
<comment type="caution">
    <text evidence="1">The sequence shown here is derived from an EMBL/GenBank/DDBJ whole genome shotgun (WGS) entry which is preliminary data.</text>
</comment>
<evidence type="ECO:0000313" key="1">
    <source>
        <dbReference type="EMBL" id="KAK3756872.1"/>
    </source>
</evidence>
<dbReference type="AlphaFoldDB" id="A0AAE1D4E8"/>
<accession>A0AAE1D4E8</accession>
<dbReference type="Proteomes" id="UP001283361">
    <property type="component" value="Unassembled WGS sequence"/>
</dbReference>
<name>A0AAE1D4E8_9GAST</name>
<sequence length="77" mass="8505">MDGAAEGKTHAESYACTKWTRSGGISLASCDARHMTLTPHPWLITAQLDPTPRILPRIDFWLNGCSQTPLHTTPYPI</sequence>
<gene>
    <name evidence="1" type="ORF">RRG08_027850</name>
</gene>
<dbReference type="EMBL" id="JAWDGP010005454">
    <property type="protein sequence ID" value="KAK3756872.1"/>
    <property type="molecule type" value="Genomic_DNA"/>
</dbReference>
<keyword evidence="2" id="KW-1185">Reference proteome</keyword>
<evidence type="ECO:0000313" key="2">
    <source>
        <dbReference type="Proteomes" id="UP001283361"/>
    </source>
</evidence>
<proteinExistence type="predicted"/>
<protein>
    <submittedName>
        <fullName evidence="1">Uncharacterized protein</fullName>
    </submittedName>
</protein>
<organism evidence="1 2">
    <name type="scientific">Elysia crispata</name>
    <name type="common">lettuce slug</name>
    <dbReference type="NCBI Taxonomy" id="231223"/>
    <lineage>
        <taxon>Eukaryota</taxon>
        <taxon>Metazoa</taxon>
        <taxon>Spiralia</taxon>
        <taxon>Lophotrochozoa</taxon>
        <taxon>Mollusca</taxon>
        <taxon>Gastropoda</taxon>
        <taxon>Heterobranchia</taxon>
        <taxon>Euthyneura</taxon>
        <taxon>Panpulmonata</taxon>
        <taxon>Sacoglossa</taxon>
        <taxon>Placobranchoidea</taxon>
        <taxon>Plakobranchidae</taxon>
        <taxon>Elysia</taxon>
    </lineage>
</organism>